<organism evidence="2 3">
    <name type="scientific">Lactonifactor longoviformis DSM 17459</name>
    <dbReference type="NCBI Taxonomy" id="1122155"/>
    <lineage>
        <taxon>Bacteria</taxon>
        <taxon>Bacillati</taxon>
        <taxon>Bacillota</taxon>
        <taxon>Clostridia</taxon>
        <taxon>Eubacteriales</taxon>
        <taxon>Clostridiaceae</taxon>
        <taxon>Lactonifactor</taxon>
    </lineage>
</organism>
<accession>A0A1M5AQJ5</accession>
<keyword evidence="1" id="KW-0812">Transmembrane</keyword>
<keyword evidence="1" id="KW-1133">Transmembrane helix</keyword>
<feature type="transmembrane region" description="Helical" evidence="1">
    <location>
        <begin position="73"/>
        <end position="100"/>
    </location>
</feature>
<dbReference type="Proteomes" id="UP000184245">
    <property type="component" value="Unassembled WGS sequence"/>
</dbReference>
<dbReference type="OrthoDB" id="1778612at2"/>
<dbReference type="EMBL" id="FQVI01000021">
    <property type="protein sequence ID" value="SHF32531.1"/>
    <property type="molecule type" value="Genomic_DNA"/>
</dbReference>
<feature type="transmembrane region" description="Helical" evidence="1">
    <location>
        <begin position="35"/>
        <end position="61"/>
    </location>
</feature>
<name>A0A1M5AQJ5_9CLOT</name>
<gene>
    <name evidence="2" type="ORF">SAMN02745158_03306</name>
</gene>
<dbReference type="RefSeq" id="WP_072853729.1">
    <property type="nucleotide sequence ID" value="NZ_FQVI01000021.1"/>
</dbReference>
<sequence>MLDLERIRQMTKLASYEAGEGKTYLPISKYYRSDFIGLALIKNFFLVSIGYCMILAVIAGYNAEYLLNNAHKLNVVTTVIAVVAGYVVLLVLYSIVTYIYTSVKYSRAKKSIQQYYIDLNKLKKMYDREEKRNIKKNTVRRKRA</sequence>
<keyword evidence="3" id="KW-1185">Reference proteome</keyword>
<dbReference type="AlphaFoldDB" id="A0A1M5AQJ5"/>
<evidence type="ECO:0000313" key="2">
    <source>
        <dbReference type="EMBL" id="SHF32531.1"/>
    </source>
</evidence>
<proteinExistence type="predicted"/>
<keyword evidence="1" id="KW-0472">Membrane</keyword>
<dbReference type="STRING" id="1122155.SAMN02745158_03306"/>
<evidence type="ECO:0000256" key="1">
    <source>
        <dbReference type="SAM" id="Phobius"/>
    </source>
</evidence>
<reference evidence="2 3" key="1">
    <citation type="submission" date="2016-11" db="EMBL/GenBank/DDBJ databases">
        <authorList>
            <person name="Jaros S."/>
            <person name="Januszkiewicz K."/>
            <person name="Wedrychowicz H."/>
        </authorList>
    </citation>
    <scope>NUCLEOTIDE SEQUENCE [LARGE SCALE GENOMIC DNA]</scope>
    <source>
        <strain evidence="2 3">DSM 17459</strain>
    </source>
</reference>
<evidence type="ECO:0000313" key="3">
    <source>
        <dbReference type="Proteomes" id="UP000184245"/>
    </source>
</evidence>
<protein>
    <submittedName>
        <fullName evidence="2">Uncharacterized protein</fullName>
    </submittedName>
</protein>